<feature type="binding site" evidence="9">
    <location>
        <position position="73"/>
    </location>
    <ligand>
        <name>4-amino-2-methyl-5-(diphosphooxymethyl)pyrimidine</name>
        <dbReference type="ChEBI" id="CHEBI:57841"/>
    </ligand>
</feature>
<reference evidence="13 14" key="1">
    <citation type="submission" date="2023-11" db="EMBL/GenBank/DDBJ databases">
        <title>Gilvimarinus fulvus sp. nov., isolated from the surface of Kelp.</title>
        <authorList>
            <person name="Sun Y.Y."/>
            <person name="Gong Y."/>
            <person name="Du Z.J."/>
        </authorList>
    </citation>
    <scope>NUCLEOTIDE SEQUENCE [LARGE SCALE GENOMIC DNA]</scope>
    <source>
        <strain evidence="13 14">SDUM040013</strain>
    </source>
</reference>
<dbReference type="RefSeq" id="WP_302722909.1">
    <property type="nucleotide sequence ID" value="NZ_JAULRU010000577.1"/>
</dbReference>
<evidence type="ECO:0000256" key="10">
    <source>
        <dbReference type="RuleBase" id="RU003826"/>
    </source>
</evidence>
<evidence type="ECO:0000256" key="7">
    <source>
        <dbReference type="ARBA" id="ARBA00047851"/>
    </source>
</evidence>
<evidence type="ECO:0000313" key="13">
    <source>
        <dbReference type="EMBL" id="MDX6848351.1"/>
    </source>
</evidence>
<evidence type="ECO:0000259" key="12">
    <source>
        <dbReference type="Pfam" id="PF02581"/>
    </source>
</evidence>
<evidence type="ECO:0000256" key="8">
    <source>
        <dbReference type="ARBA" id="ARBA00047883"/>
    </source>
</evidence>
<keyword evidence="5 9" id="KW-0784">Thiamine biosynthesis</keyword>
<comment type="catalytic activity">
    <reaction evidence="6 9 10">
        <text>4-methyl-5-(2-phosphooxyethyl)-thiazole + 4-amino-2-methyl-5-(diphosphooxymethyl)pyrimidine + H(+) = thiamine phosphate + diphosphate</text>
        <dbReference type="Rhea" id="RHEA:22328"/>
        <dbReference type="ChEBI" id="CHEBI:15378"/>
        <dbReference type="ChEBI" id="CHEBI:33019"/>
        <dbReference type="ChEBI" id="CHEBI:37575"/>
        <dbReference type="ChEBI" id="CHEBI:57841"/>
        <dbReference type="ChEBI" id="CHEBI:58296"/>
        <dbReference type="EC" id="2.5.1.3"/>
    </reaction>
</comment>
<feature type="binding site" evidence="9">
    <location>
        <position position="170"/>
    </location>
    <ligand>
        <name>2-[(2R,5Z)-2-carboxy-4-methylthiazol-5(2H)-ylidene]ethyl phosphate</name>
        <dbReference type="ChEBI" id="CHEBI:62899"/>
    </ligand>
</feature>
<dbReference type="GO" id="GO:0004789">
    <property type="term" value="F:thiamine-phosphate diphosphorylase activity"/>
    <property type="evidence" value="ECO:0007669"/>
    <property type="project" value="UniProtKB-EC"/>
</dbReference>
<evidence type="ECO:0000256" key="4">
    <source>
        <dbReference type="ARBA" id="ARBA00022842"/>
    </source>
</evidence>
<dbReference type="InterPro" id="IPR022998">
    <property type="entry name" value="ThiamineP_synth_TenI"/>
</dbReference>
<evidence type="ECO:0000256" key="2">
    <source>
        <dbReference type="ARBA" id="ARBA00022679"/>
    </source>
</evidence>
<feature type="domain" description="Thiamine phosphate synthase/TenI" evidence="12">
    <location>
        <begin position="11"/>
        <end position="192"/>
    </location>
</feature>
<comment type="catalytic activity">
    <reaction evidence="7 9 10">
        <text>2-(2-carboxy-4-methylthiazol-5-yl)ethyl phosphate + 4-amino-2-methyl-5-(diphosphooxymethyl)pyrimidine + 2 H(+) = thiamine phosphate + CO2 + diphosphate</text>
        <dbReference type="Rhea" id="RHEA:47848"/>
        <dbReference type="ChEBI" id="CHEBI:15378"/>
        <dbReference type="ChEBI" id="CHEBI:16526"/>
        <dbReference type="ChEBI" id="CHEBI:33019"/>
        <dbReference type="ChEBI" id="CHEBI:37575"/>
        <dbReference type="ChEBI" id="CHEBI:57841"/>
        <dbReference type="ChEBI" id="CHEBI:62890"/>
        <dbReference type="EC" id="2.5.1.3"/>
    </reaction>
</comment>
<sequence length="212" mass="22976">MPTTLHNTNALYAITDCANLRGAALYSPVQQALAGGCRFVQYRDKSDDKVRRYAEATQLLKLCRQFNAKLIINDDVALARSVKADGVHLGQSDSTIREARQALGAKAIIGATCHSDMELARYALQDGANYVAFGRFFPSATKPDAPPARLSLLTQVRRRWPDCCIVAIGGITQANAELAIQQGANYVAVCHDVCHHPNPTAYARAFARTSAA</sequence>
<dbReference type="HAMAP" id="MF_00097">
    <property type="entry name" value="TMP_synthase"/>
    <property type="match status" value="1"/>
</dbReference>
<comment type="caution">
    <text evidence="13">The sequence shown here is derived from an EMBL/GenBank/DDBJ whole genome shotgun (WGS) entry which is preliminary data.</text>
</comment>
<comment type="catalytic activity">
    <reaction evidence="8 9 10">
        <text>2-[(2R,5Z)-2-carboxy-4-methylthiazol-5(2H)-ylidene]ethyl phosphate + 4-amino-2-methyl-5-(diphosphooxymethyl)pyrimidine + 2 H(+) = thiamine phosphate + CO2 + diphosphate</text>
        <dbReference type="Rhea" id="RHEA:47844"/>
        <dbReference type="ChEBI" id="CHEBI:15378"/>
        <dbReference type="ChEBI" id="CHEBI:16526"/>
        <dbReference type="ChEBI" id="CHEBI:33019"/>
        <dbReference type="ChEBI" id="CHEBI:37575"/>
        <dbReference type="ChEBI" id="CHEBI:57841"/>
        <dbReference type="ChEBI" id="CHEBI:62899"/>
        <dbReference type="EC" id="2.5.1.3"/>
    </reaction>
</comment>
<dbReference type="PANTHER" id="PTHR20857:SF15">
    <property type="entry name" value="THIAMINE-PHOSPHATE SYNTHASE"/>
    <property type="match status" value="1"/>
</dbReference>
<keyword evidence="14" id="KW-1185">Reference proteome</keyword>
<gene>
    <name evidence="9 13" type="primary">thiE</name>
    <name evidence="13" type="ORF">SCD92_03200</name>
</gene>
<evidence type="ECO:0000256" key="1">
    <source>
        <dbReference type="ARBA" id="ARBA00005165"/>
    </source>
</evidence>
<feature type="binding site" evidence="9">
    <location>
        <begin position="139"/>
        <end position="141"/>
    </location>
    <ligand>
        <name>2-[(2R,5Z)-2-carboxy-4-methylthiazol-5(2H)-ylidene]ethyl phosphate</name>
        <dbReference type="ChEBI" id="CHEBI:62899"/>
    </ligand>
</feature>
<dbReference type="EC" id="2.5.1.3" evidence="9"/>
<evidence type="ECO:0000256" key="5">
    <source>
        <dbReference type="ARBA" id="ARBA00022977"/>
    </source>
</evidence>
<feature type="binding site" evidence="9">
    <location>
        <position position="74"/>
    </location>
    <ligand>
        <name>Mg(2+)</name>
        <dbReference type="ChEBI" id="CHEBI:18420"/>
    </ligand>
</feature>
<evidence type="ECO:0000256" key="3">
    <source>
        <dbReference type="ARBA" id="ARBA00022723"/>
    </source>
</evidence>
<keyword evidence="2 9" id="KW-0808">Transferase</keyword>
<comment type="pathway">
    <text evidence="1 9 11">Cofactor biosynthesis; thiamine diphosphate biosynthesis; thiamine phosphate from 4-amino-2-methyl-5-diphosphomethylpyrimidine and 4-methyl-5-(2-phosphoethyl)-thiazole: step 1/1.</text>
</comment>
<dbReference type="SUPFAM" id="SSF51391">
    <property type="entry name" value="Thiamin phosphate synthase"/>
    <property type="match status" value="1"/>
</dbReference>
<dbReference type="InterPro" id="IPR034291">
    <property type="entry name" value="TMP_synthase"/>
</dbReference>
<dbReference type="Pfam" id="PF02581">
    <property type="entry name" value="TMP-TENI"/>
    <property type="match status" value="1"/>
</dbReference>
<feature type="binding site" evidence="9">
    <location>
        <position position="142"/>
    </location>
    <ligand>
        <name>4-amino-2-methyl-5-(diphosphooxymethyl)pyrimidine</name>
        <dbReference type="ChEBI" id="CHEBI:57841"/>
    </ligand>
</feature>
<dbReference type="InterPro" id="IPR013785">
    <property type="entry name" value="Aldolase_TIM"/>
</dbReference>
<dbReference type="InterPro" id="IPR036206">
    <property type="entry name" value="ThiamineP_synth_sf"/>
</dbReference>
<protein>
    <recommendedName>
        <fullName evidence="9">Thiamine-phosphate synthase</fullName>
        <shortName evidence="9">TP synthase</shortName>
        <shortName evidence="9">TPS</shortName>
        <ecNumber evidence="9">2.5.1.3</ecNumber>
    </recommendedName>
    <alternativeName>
        <fullName evidence="9">Thiamine-phosphate pyrophosphorylase</fullName>
        <shortName evidence="9">TMP pyrophosphorylase</shortName>
        <shortName evidence="9">TMP-PPase</shortName>
    </alternativeName>
</protein>
<evidence type="ECO:0000313" key="14">
    <source>
        <dbReference type="Proteomes" id="UP001273505"/>
    </source>
</evidence>
<comment type="cofactor">
    <cofactor evidence="9">
        <name>Mg(2+)</name>
        <dbReference type="ChEBI" id="CHEBI:18420"/>
    </cofactor>
    <text evidence="9">Binds 1 Mg(2+) ion per subunit.</text>
</comment>
<evidence type="ECO:0000256" key="6">
    <source>
        <dbReference type="ARBA" id="ARBA00047334"/>
    </source>
</evidence>
<evidence type="ECO:0000256" key="9">
    <source>
        <dbReference type="HAMAP-Rule" id="MF_00097"/>
    </source>
</evidence>
<evidence type="ECO:0000256" key="11">
    <source>
        <dbReference type="RuleBase" id="RU004253"/>
    </source>
</evidence>
<feature type="binding site" evidence="9">
    <location>
        <position position="112"/>
    </location>
    <ligand>
        <name>4-amino-2-methyl-5-(diphosphooxymethyl)pyrimidine</name>
        <dbReference type="ChEBI" id="CHEBI:57841"/>
    </ligand>
</feature>
<dbReference type="EMBL" id="JAXAFO010000003">
    <property type="protein sequence ID" value="MDX6848351.1"/>
    <property type="molecule type" value="Genomic_DNA"/>
</dbReference>
<dbReference type="CDD" id="cd00564">
    <property type="entry name" value="TMP_TenI"/>
    <property type="match status" value="1"/>
</dbReference>
<dbReference type="Proteomes" id="UP001273505">
    <property type="component" value="Unassembled WGS sequence"/>
</dbReference>
<accession>A0ABU4RVX0</accession>
<comment type="function">
    <text evidence="9">Condenses 4-methyl-5-(beta-hydroxyethyl)thiazole monophosphate (THZ-P) and 2-methyl-4-amino-5-hydroxymethyl pyrimidine pyrophosphate (HMP-PP) to form thiamine monophosphate (TMP).</text>
</comment>
<keyword evidence="4 9" id="KW-0460">Magnesium</keyword>
<comment type="similarity">
    <text evidence="9 10">Belongs to the thiamine-phosphate synthase family.</text>
</comment>
<dbReference type="Gene3D" id="3.20.20.70">
    <property type="entry name" value="Aldolase class I"/>
    <property type="match status" value="1"/>
</dbReference>
<name>A0ABU4RVX0_9GAMM</name>
<feature type="binding site" evidence="9">
    <location>
        <begin position="41"/>
        <end position="45"/>
    </location>
    <ligand>
        <name>4-amino-2-methyl-5-(diphosphooxymethyl)pyrimidine</name>
        <dbReference type="ChEBI" id="CHEBI:57841"/>
    </ligand>
</feature>
<organism evidence="13 14">
    <name type="scientific">Gilvimarinus gilvus</name>
    <dbReference type="NCBI Taxonomy" id="3058038"/>
    <lineage>
        <taxon>Bacteria</taxon>
        <taxon>Pseudomonadati</taxon>
        <taxon>Pseudomonadota</taxon>
        <taxon>Gammaproteobacteria</taxon>
        <taxon>Cellvibrionales</taxon>
        <taxon>Cellvibrionaceae</taxon>
        <taxon>Gilvimarinus</taxon>
    </lineage>
</organism>
<dbReference type="PANTHER" id="PTHR20857">
    <property type="entry name" value="THIAMINE-PHOSPHATE PYROPHOSPHORYLASE"/>
    <property type="match status" value="1"/>
</dbReference>
<dbReference type="NCBIfam" id="TIGR00693">
    <property type="entry name" value="thiE"/>
    <property type="match status" value="1"/>
</dbReference>
<comment type="caution">
    <text evidence="9">Lacks conserved residue(s) required for the propagation of feature annotation.</text>
</comment>
<proteinExistence type="inferred from homology"/>
<feature type="binding site" evidence="9">
    <location>
        <position position="93"/>
    </location>
    <ligand>
        <name>Mg(2+)</name>
        <dbReference type="ChEBI" id="CHEBI:18420"/>
    </ligand>
</feature>
<keyword evidence="3 9" id="KW-0479">Metal-binding</keyword>